<gene>
    <name evidence="2" type="ORF">T459_16995</name>
</gene>
<dbReference type="AlphaFoldDB" id="A0A2G2ZAA5"/>
<evidence type="ECO:0000256" key="1">
    <source>
        <dbReference type="SAM" id="MobiDB-lite"/>
    </source>
</evidence>
<dbReference type="Gene3D" id="2.100.10.30">
    <property type="entry name" value="Jacalin-like lectin domain"/>
    <property type="match status" value="1"/>
</dbReference>
<evidence type="ECO:0008006" key="4">
    <source>
        <dbReference type="Google" id="ProtNLM"/>
    </source>
</evidence>
<name>A0A2G2ZAA5_CAPAN</name>
<sequence>MVWDVHHGQGLGLGRDTNKGSHGSYGRNVKSASEGNNVFNLPIGDDCVFCGFYGISTNTIIEDIGMYVKPIISSMIELGGASAKHHELNCSLV</sequence>
<dbReference type="InterPro" id="IPR036404">
    <property type="entry name" value="Jacalin-like_lectin_dom_sf"/>
</dbReference>
<feature type="region of interest" description="Disordered" evidence="1">
    <location>
        <begin position="1"/>
        <end position="25"/>
    </location>
</feature>
<protein>
    <recommendedName>
        <fullName evidence="4">Jacalin-type lectin domain-containing protein</fullName>
    </recommendedName>
</protein>
<proteinExistence type="predicted"/>
<organism evidence="2 3">
    <name type="scientific">Capsicum annuum</name>
    <name type="common">Capsicum pepper</name>
    <dbReference type="NCBI Taxonomy" id="4072"/>
    <lineage>
        <taxon>Eukaryota</taxon>
        <taxon>Viridiplantae</taxon>
        <taxon>Streptophyta</taxon>
        <taxon>Embryophyta</taxon>
        <taxon>Tracheophyta</taxon>
        <taxon>Spermatophyta</taxon>
        <taxon>Magnoliopsida</taxon>
        <taxon>eudicotyledons</taxon>
        <taxon>Gunneridae</taxon>
        <taxon>Pentapetalae</taxon>
        <taxon>asterids</taxon>
        <taxon>lamiids</taxon>
        <taxon>Solanales</taxon>
        <taxon>Solanaceae</taxon>
        <taxon>Solanoideae</taxon>
        <taxon>Capsiceae</taxon>
        <taxon>Capsicum</taxon>
    </lineage>
</organism>
<dbReference type="EMBL" id="AYRZ02000006">
    <property type="protein sequence ID" value="PHT78943.1"/>
    <property type="molecule type" value="Genomic_DNA"/>
</dbReference>
<dbReference type="Proteomes" id="UP000222542">
    <property type="component" value="Unassembled WGS sequence"/>
</dbReference>
<accession>A0A2G2ZAA5</accession>
<dbReference type="Gramene" id="PHT78943">
    <property type="protein sequence ID" value="PHT78943"/>
    <property type="gene ID" value="T459_16995"/>
</dbReference>
<keyword evidence="3" id="KW-1185">Reference proteome</keyword>
<dbReference type="SUPFAM" id="SSF51101">
    <property type="entry name" value="Mannose-binding lectins"/>
    <property type="match status" value="1"/>
</dbReference>
<reference evidence="2 3" key="1">
    <citation type="journal article" date="2014" name="Nat. Genet.">
        <title>Genome sequence of the hot pepper provides insights into the evolution of pungency in Capsicum species.</title>
        <authorList>
            <person name="Kim S."/>
            <person name="Park M."/>
            <person name="Yeom S.I."/>
            <person name="Kim Y.M."/>
            <person name="Lee J.M."/>
            <person name="Lee H.A."/>
            <person name="Seo E."/>
            <person name="Choi J."/>
            <person name="Cheong K."/>
            <person name="Kim K.T."/>
            <person name="Jung K."/>
            <person name="Lee G.W."/>
            <person name="Oh S.K."/>
            <person name="Bae C."/>
            <person name="Kim S.B."/>
            <person name="Lee H.Y."/>
            <person name="Kim S.Y."/>
            <person name="Kim M.S."/>
            <person name="Kang B.C."/>
            <person name="Jo Y.D."/>
            <person name="Yang H.B."/>
            <person name="Jeong H.J."/>
            <person name="Kang W.H."/>
            <person name="Kwon J.K."/>
            <person name="Shin C."/>
            <person name="Lim J.Y."/>
            <person name="Park J.H."/>
            <person name="Huh J.H."/>
            <person name="Kim J.S."/>
            <person name="Kim B.D."/>
            <person name="Cohen O."/>
            <person name="Paran I."/>
            <person name="Suh M.C."/>
            <person name="Lee S.B."/>
            <person name="Kim Y.K."/>
            <person name="Shin Y."/>
            <person name="Noh S.J."/>
            <person name="Park J."/>
            <person name="Seo Y.S."/>
            <person name="Kwon S.Y."/>
            <person name="Kim H.A."/>
            <person name="Park J.M."/>
            <person name="Kim H.J."/>
            <person name="Choi S.B."/>
            <person name="Bosland P.W."/>
            <person name="Reeves G."/>
            <person name="Jo S.H."/>
            <person name="Lee B.W."/>
            <person name="Cho H.T."/>
            <person name="Choi H.S."/>
            <person name="Lee M.S."/>
            <person name="Yu Y."/>
            <person name="Do Choi Y."/>
            <person name="Park B.S."/>
            <person name="van Deynze A."/>
            <person name="Ashrafi H."/>
            <person name="Hill T."/>
            <person name="Kim W.T."/>
            <person name="Pai H.S."/>
            <person name="Ahn H.K."/>
            <person name="Yeam I."/>
            <person name="Giovannoni J.J."/>
            <person name="Rose J.K."/>
            <person name="Sorensen I."/>
            <person name="Lee S.J."/>
            <person name="Kim R.W."/>
            <person name="Choi I.Y."/>
            <person name="Choi B.S."/>
            <person name="Lim J.S."/>
            <person name="Lee Y.H."/>
            <person name="Choi D."/>
        </authorList>
    </citation>
    <scope>NUCLEOTIDE SEQUENCE [LARGE SCALE GENOMIC DNA]</scope>
    <source>
        <strain evidence="3">cv. CM334</strain>
    </source>
</reference>
<evidence type="ECO:0000313" key="2">
    <source>
        <dbReference type="EMBL" id="PHT78943.1"/>
    </source>
</evidence>
<reference evidence="2 3" key="2">
    <citation type="journal article" date="2017" name="Genome Biol.">
        <title>New reference genome sequences of hot pepper reveal the massive evolution of plant disease-resistance genes by retroduplication.</title>
        <authorList>
            <person name="Kim S."/>
            <person name="Park J."/>
            <person name="Yeom S.I."/>
            <person name="Kim Y.M."/>
            <person name="Seo E."/>
            <person name="Kim K.T."/>
            <person name="Kim M.S."/>
            <person name="Lee J.M."/>
            <person name="Cheong K."/>
            <person name="Shin H.S."/>
            <person name="Kim S.B."/>
            <person name="Han K."/>
            <person name="Lee J."/>
            <person name="Park M."/>
            <person name="Lee H.A."/>
            <person name="Lee H.Y."/>
            <person name="Lee Y."/>
            <person name="Oh S."/>
            <person name="Lee J.H."/>
            <person name="Choi E."/>
            <person name="Choi E."/>
            <person name="Lee S.E."/>
            <person name="Jeon J."/>
            <person name="Kim H."/>
            <person name="Choi G."/>
            <person name="Song H."/>
            <person name="Lee J."/>
            <person name="Lee S.C."/>
            <person name="Kwon J.K."/>
            <person name="Lee H.Y."/>
            <person name="Koo N."/>
            <person name="Hong Y."/>
            <person name="Kim R.W."/>
            <person name="Kang W.H."/>
            <person name="Huh J.H."/>
            <person name="Kang B.C."/>
            <person name="Yang T.J."/>
            <person name="Lee Y.H."/>
            <person name="Bennetzen J.L."/>
            <person name="Choi D."/>
        </authorList>
    </citation>
    <scope>NUCLEOTIDE SEQUENCE [LARGE SCALE GENOMIC DNA]</scope>
    <source>
        <strain evidence="3">cv. CM334</strain>
    </source>
</reference>
<comment type="caution">
    <text evidence="2">The sequence shown here is derived from an EMBL/GenBank/DDBJ whole genome shotgun (WGS) entry which is preliminary data.</text>
</comment>
<evidence type="ECO:0000313" key="3">
    <source>
        <dbReference type="Proteomes" id="UP000222542"/>
    </source>
</evidence>